<evidence type="ECO:0000256" key="5">
    <source>
        <dbReference type="ARBA" id="ARBA00022694"/>
    </source>
</evidence>
<keyword evidence="5 7" id="KW-0819">tRNA processing</keyword>
<keyword evidence="4 7" id="KW-0949">S-adenosyl-L-methionine</keyword>
<proteinExistence type="inferred from homology"/>
<sequence>MNQHLINYLSEFVTSERLDLFERTLAQRTRYLTIALEDIYQPQNASAVLRTVDCFGLQDAYIIENNNKFEVDREVAMGATKWLNLKKFNKKENNTQEAIKYLRKKGYRIVATTPHEGDINLEDFDLSKGKTALFFGTELTGISDIVKNEADEFLKIPMYGFTESFNISVSAAIILHHLTHQLRYHTDLDWHLTPQEQAEIKLSWLRRSIKTSALIEEQYKLKLKEGL</sequence>
<dbReference type="Pfam" id="PF00588">
    <property type="entry name" value="SpoU_methylase"/>
    <property type="match status" value="1"/>
</dbReference>
<keyword evidence="3 7" id="KW-0808">Transferase</keyword>
<feature type="domain" description="tRNA/rRNA methyltransferase SpoU type" evidence="8">
    <location>
        <begin position="32"/>
        <end position="176"/>
    </location>
</feature>
<dbReference type="GO" id="GO:0002938">
    <property type="term" value="P:tRNA guanine ribose methylation"/>
    <property type="evidence" value="ECO:0007669"/>
    <property type="project" value="UniProtKB-UniRule"/>
</dbReference>
<dbReference type="EC" id="2.1.1.34" evidence="7"/>
<accession>A0AA41Y0S3</accession>
<dbReference type="InterPro" id="IPR029028">
    <property type="entry name" value="Alpha/beta_knot_MTases"/>
</dbReference>
<dbReference type="AlphaFoldDB" id="A0AA41Y0S3"/>
<dbReference type="SUPFAM" id="SSF75217">
    <property type="entry name" value="alpha/beta knot"/>
    <property type="match status" value="1"/>
</dbReference>
<feature type="binding site" evidence="7">
    <location>
        <position position="112"/>
    </location>
    <ligand>
        <name>S-adenosyl-L-methionine</name>
        <dbReference type="ChEBI" id="CHEBI:59789"/>
    </ligand>
</feature>
<dbReference type="EMBL" id="JAPAAF010000001">
    <property type="protein sequence ID" value="MCW0481349.1"/>
    <property type="molecule type" value="Genomic_DNA"/>
</dbReference>
<protein>
    <recommendedName>
        <fullName evidence="7">tRNA (guanosine(18)-2'-O)-methyltransferase</fullName>
        <ecNumber evidence="7">2.1.1.34</ecNumber>
    </recommendedName>
    <alternativeName>
        <fullName evidence="7">tRNA [Gm18] methyltransferase</fullName>
    </alternativeName>
</protein>
<dbReference type="InterPro" id="IPR029026">
    <property type="entry name" value="tRNA_m1G_MTases_N"/>
</dbReference>
<keyword evidence="6 7" id="KW-0694">RNA-binding</keyword>
<comment type="caution">
    <text evidence="9">The sequence shown here is derived from an EMBL/GenBank/DDBJ whole genome shotgun (WGS) entry which is preliminary data.</text>
</comment>
<feature type="binding site" evidence="7">
    <location>
        <position position="156"/>
    </location>
    <ligand>
        <name>S-adenosyl-L-methionine</name>
        <dbReference type="ChEBI" id="CHEBI:59789"/>
    </ligand>
</feature>
<comment type="catalytic activity">
    <reaction evidence="7">
        <text>guanosine(18) in tRNA + S-adenosyl-L-methionine = 2'-O-methylguanosine(18) in tRNA + S-adenosyl-L-homocysteine + H(+)</text>
        <dbReference type="Rhea" id="RHEA:20077"/>
        <dbReference type="Rhea" id="RHEA-COMP:10190"/>
        <dbReference type="Rhea" id="RHEA-COMP:10192"/>
        <dbReference type="ChEBI" id="CHEBI:15378"/>
        <dbReference type="ChEBI" id="CHEBI:57856"/>
        <dbReference type="ChEBI" id="CHEBI:59789"/>
        <dbReference type="ChEBI" id="CHEBI:74269"/>
        <dbReference type="ChEBI" id="CHEBI:74445"/>
        <dbReference type="EC" id="2.1.1.34"/>
    </reaction>
</comment>
<comment type="function">
    <text evidence="7">Catalyzes the 2'-O methylation of guanosine at position 18 in tRNA.</text>
</comment>
<gene>
    <name evidence="7" type="primary">trmH</name>
    <name evidence="9" type="ORF">N2K84_01315</name>
</gene>
<dbReference type="PANTHER" id="PTHR43453:SF1">
    <property type="entry name" value="TRNA_RRNA METHYLTRANSFERASE SPOU TYPE DOMAIN-CONTAINING PROTEIN"/>
    <property type="match status" value="1"/>
</dbReference>
<organism evidence="9 10">
    <name type="scientific">Gaoshiqia sediminis</name>
    <dbReference type="NCBI Taxonomy" id="2986998"/>
    <lineage>
        <taxon>Bacteria</taxon>
        <taxon>Pseudomonadati</taxon>
        <taxon>Bacteroidota</taxon>
        <taxon>Bacteroidia</taxon>
        <taxon>Marinilabiliales</taxon>
        <taxon>Prolixibacteraceae</taxon>
        <taxon>Gaoshiqia</taxon>
    </lineage>
</organism>
<evidence type="ECO:0000256" key="4">
    <source>
        <dbReference type="ARBA" id="ARBA00022691"/>
    </source>
</evidence>
<comment type="similarity">
    <text evidence="7">Belongs to the class IV-like SAM-binding methyltransferase superfamily. RNA methyltransferase TrmH family.</text>
</comment>
<evidence type="ECO:0000313" key="9">
    <source>
        <dbReference type="EMBL" id="MCW0481349.1"/>
    </source>
</evidence>
<evidence type="ECO:0000256" key="1">
    <source>
        <dbReference type="ARBA" id="ARBA00022555"/>
    </source>
</evidence>
<name>A0AA41Y0S3_9BACT</name>
<dbReference type="Proteomes" id="UP001163821">
    <property type="component" value="Unassembled WGS sequence"/>
</dbReference>
<dbReference type="Gene3D" id="3.40.1280.10">
    <property type="match status" value="1"/>
</dbReference>
<evidence type="ECO:0000313" key="10">
    <source>
        <dbReference type="Proteomes" id="UP001163821"/>
    </source>
</evidence>
<dbReference type="InterPro" id="IPR001537">
    <property type="entry name" value="SpoU_MeTrfase"/>
</dbReference>
<comment type="caution">
    <text evidence="7">Lacks conserved residue(s) required for the propagation of feature annotation.</text>
</comment>
<keyword evidence="1 7" id="KW-0820">tRNA-binding</keyword>
<dbReference type="GO" id="GO:0000049">
    <property type="term" value="F:tRNA binding"/>
    <property type="evidence" value="ECO:0007669"/>
    <property type="project" value="UniProtKB-UniRule"/>
</dbReference>
<dbReference type="RefSeq" id="WP_282589957.1">
    <property type="nucleotide sequence ID" value="NZ_JAPAAF010000001.1"/>
</dbReference>
<dbReference type="InterPro" id="IPR033671">
    <property type="entry name" value="TrmH"/>
</dbReference>
<dbReference type="CDD" id="cd18092">
    <property type="entry name" value="SpoU-like_TrmH"/>
    <property type="match status" value="1"/>
</dbReference>
<reference evidence="9" key="1">
    <citation type="submission" date="2022-10" db="EMBL/GenBank/DDBJ databases">
        <title>Gaoshiqiia sediminis gen. nov., sp. nov., isolated from coastal sediment.</title>
        <authorList>
            <person name="Yu W.X."/>
            <person name="Mu D.S."/>
            <person name="Du J.Z."/>
            <person name="Liang Y.Q."/>
        </authorList>
    </citation>
    <scope>NUCLEOTIDE SEQUENCE</scope>
    <source>
        <strain evidence="9">A06</strain>
    </source>
</reference>
<dbReference type="HAMAP" id="MF_02060">
    <property type="entry name" value="tRNA_methyltr_TrmH"/>
    <property type="match status" value="1"/>
</dbReference>
<evidence type="ECO:0000256" key="6">
    <source>
        <dbReference type="ARBA" id="ARBA00022884"/>
    </source>
</evidence>
<evidence type="ECO:0000256" key="2">
    <source>
        <dbReference type="ARBA" id="ARBA00022603"/>
    </source>
</evidence>
<evidence type="ECO:0000256" key="3">
    <source>
        <dbReference type="ARBA" id="ARBA00022679"/>
    </source>
</evidence>
<dbReference type="PANTHER" id="PTHR43453">
    <property type="entry name" value="RRNA METHYLASE-LIKE"/>
    <property type="match status" value="1"/>
</dbReference>
<keyword evidence="2 7" id="KW-0489">Methyltransferase</keyword>
<evidence type="ECO:0000256" key="7">
    <source>
        <dbReference type="HAMAP-Rule" id="MF_02060"/>
    </source>
</evidence>
<dbReference type="GO" id="GO:0141100">
    <property type="term" value="F:tRNA (guanine(18)-2'-O)-methyltransferase activity"/>
    <property type="evidence" value="ECO:0007669"/>
    <property type="project" value="UniProtKB-UniRule"/>
</dbReference>
<keyword evidence="10" id="KW-1185">Reference proteome</keyword>
<evidence type="ECO:0000259" key="8">
    <source>
        <dbReference type="Pfam" id="PF00588"/>
    </source>
</evidence>